<dbReference type="Proteomes" id="UP000215335">
    <property type="component" value="Unassembled WGS sequence"/>
</dbReference>
<sequence>MSFCVRGQSKIYKSFQGQISVWDIKLKLLQQTQQMSSPVEQINENAVAGCLIAKDELSIEELTFDTKEKKCRGCPVGS</sequence>
<comment type="caution">
    <text evidence="1">The sequence shown here is derived from an EMBL/GenBank/DDBJ whole genome shotgun (WGS) entry which is preliminary data.</text>
</comment>
<dbReference type="AlphaFoldDB" id="A0A232F0I4"/>
<proteinExistence type="predicted"/>
<organism evidence="1 2">
    <name type="scientific">Trichomalopsis sarcophagae</name>
    <dbReference type="NCBI Taxonomy" id="543379"/>
    <lineage>
        <taxon>Eukaryota</taxon>
        <taxon>Metazoa</taxon>
        <taxon>Ecdysozoa</taxon>
        <taxon>Arthropoda</taxon>
        <taxon>Hexapoda</taxon>
        <taxon>Insecta</taxon>
        <taxon>Pterygota</taxon>
        <taxon>Neoptera</taxon>
        <taxon>Endopterygota</taxon>
        <taxon>Hymenoptera</taxon>
        <taxon>Apocrita</taxon>
        <taxon>Proctotrupomorpha</taxon>
        <taxon>Chalcidoidea</taxon>
        <taxon>Pteromalidae</taxon>
        <taxon>Pteromalinae</taxon>
        <taxon>Trichomalopsis</taxon>
    </lineage>
</organism>
<gene>
    <name evidence="1" type="ORF">TSAR_006158</name>
</gene>
<keyword evidence="2" id="KW-1185">Reference proteome</keyword>
<name>A0A232F0I4_9HYME</name>
<reference evidence="1 2" key="1">
    <citation type="journal article" date="2017" name="Curr. Biol.">
        <title>The Evolution of Venom by Co-option of Single-Copy Genes.</title>
        <authorList>
            <person name="Martinson E.O."/>
            <person name="Mrinalini"/>
            <person name="Kelkar Y.D."/>
            <person name="Chang C.H."/>
            <person name="Werren J.H."/>
        </authorList>
    </citation>
    <scope>NUCLEOTIDE SEQUENCE [LARGE SCALE GENOMIC DNA]</scope>
    <source>
        <strain evidence="1 2">Alberta</strain>
        <tissue evidence="1">Whole body</tissue>
    </source>
</reference>
<evidence type="ECO:0000313" key="1">
    <source>
        <dbReference type="EMBL" id="OXU24161.1"/>
    </source>
</evidence>
<accession>A0A232F0I4</accession>
<dbReference type="EMBL" id="NNAY01001385">
    <property type="protein sequence ID" value="OXU24161.1"/>
    <property type="molecule type" value="Genomic_DNA"/>
</dbReference>
<evidence type="ECO:0000313" key="2">
    <source>
        <dbReference type="Proteomes" id="UP000215335"/>
    </source>
</evidence>
<protein>
    <submittedName>
        <fullName evidence="1">Uncharacterized protein</fullName>
    </submittedName>
</protein>